<proteinExistence type="predicted"/>
<dbReference type="AlphaFoldDB" id="A0AA88HWS6"/>
<accession>A0AA88HWS6</accession>
<evidence type="ECO:0000313" key="1">
    <source>
        <dbReference type="EMBL" id="KAK2719575.1"/>
    </source>
</evidence>
<comment type="caution">
    <text evidence="1">The sequence shown here is derived from an EMBL/GenBank/DDBJ whole genome shotgun (WGS) entry which is preliminary data.</text>
</comment>
<dbReference type="Proteomes" id="UP001187531">
    <property type="component" value="Unassembled WGS sequence"/>
</dbReference>
<sequence length="71" mass="8154">MVLAGFEWPIVTQIRVLLLPKLMRELRVNNKNGETKQIKAVKSVKIAAKGLDIGELEQEFKWQIVKIKPKV</sequence>
<gene>
    <name evidence="1" type="ORF">QYM36_005146</name>
</gene>
<evidence type="ECO:0000313" key="2">
    <source>
        <dbReference type="Proteomes" id="UP001187531"/>
    </source>
</evidence>
<dbReference type="Gene3D" id="2.40.30.10">
    <property type="entry name" value="Translation factors"/>
    <property type="match status" value="1"/>
</dbReference>
<reference evidence="1" key="1">
    <citation type="submission" date="2023-07" db="EMBL/GenBank/DDBJ databases">
        <title>Chromosome-level genome assembly of Artemia franciscana.</title>
        <authorList>
            <person name="Jo E."/>
        </authorList>
    </citation>
    <scope>NUCLEOTIDE SEQUENCE</scope>
    <source>
        <tissue evidence="1">Whole body</tissue>
    </source>
</reference>
<dbReference type="InterPro" id="IPR009000">
    <property type="entry name" value="Transl_B-barrel_sf"/>
</dbReference>
<dbReference type="EMBL" id="JAVRJZ010000008">
    <property type="protein sequence ID" value="KAK2719575.1"/>
    <property type="molecule type" value="Genomic_DNA"/>
</dbReference>
<keyword evidence="2" id="KW-1185">Reference proteome</keyword>
<organism evidence="1 2">
    <name type="scientific">Artemia franciscana</name>
    <name type="common">Brine shrimp</name>
    <name type="synonym">Artemia sanfranciscana</name>
    <dbReference type="NCBI Taxonomy" id="6661"/>
    <lineage>
        <taxon>Eukaryota</taxon>
        <taxon>Metazoa</taxon>
        <taxon>Ecdysozoa</taxon>
        <taxon>Arthropoda</taxon>
        <taxon>Crustacea</taxon>
        <taxon>Branchiopoda</taxon>
        <taxon>Anostraca</taxon>
        <taxon>Artemiidae</taxon>
        <taxon>Artemia</taxon>
    </lineage>
</organism>
<dbReference type="SUPFAM" id="SSF50447">
    <property type="entry name" value="Translation proteins"/>
    <property type="match status" value="1"/>
</dbReference>
<name>A0AA88HWS6_ARTSF</name>
<protein>
    <submittedName>
        <fullName evidence="1">Uncharacterized protein</fullName>
    </submittedName>
</protein>